<dbReference type="Proteomes" id="UP001295684">
    <property type="component" value="Unassembled WGS sequence"/>
</dbReference>
<organism evidence="2 3">
    <name type="scientific">Euplotes crassus</name>
    <dbReference type="NCBI Taxonomy" id="5936"/>
    <lineage>
        <taxon>Eukaryota</taxon>
        <taxon>Sar</taxon>
        <taxon>Alveolata</taxon>
        <taxon>Ciliophora</taxon>
        <taxon>Intramacronucleata</taxon>
        <taxon>Spirotrichea</taxon>
        <taxon>Hypotrichia</taxon>
        <taxon>Euplotida</taxon>
        <taxon>Euplotidae</taxon>
        <taxon>Moneuplotes</taxon>
    </lineage>
</organism>
<evidence type="ECO:0000313" key="2">
    <source>
        <dbReference type="EMBL" id="CAI2377836.1"/>
    </source>
</evidence>
<evidence type="ECO:0000313" key="3">
    <source>
        <dbReference type="Proteomes" id="UP001295684"/>
    </source>
</evidence>
<comment type="caution">
    <text evidence="2">The sequence shown here is derived from an EMBL/GenBank/DDBJ whole genome shotgun (WGS) entry which is preliminary data.</text>
</comment>
<accession>A0AAD1XSC3</accession>
<name>A0AAD1XSC3_EUPCR</name>
<reference evidence="2" key="1">
    <citation type="submission" date="2023-07" db="EMBL/GenBank/DDBJ databases">
        <authorList>
            <consortium name="AG Swart"/>
            <person name="Singh M."/>
            <person name="Singh A."/>
            <person name="Seah K."/>
            <person name="Emmerich C."/>
        </authorList>
    </citation>
    <scope>NUCLEOTIDE SEQUENCE</scope>
    <source>
        <strain evidence="2">DP1</strain>
    </source>
</reference>
<feature type="transmembrane region" description="Helical" evidence="1">
    <location>
        <begin position="19"/>
        <end position="39"/>
    </location>
</feature>
<keyword evidence="1" id="KW-0472">Membrane</keyword>
<proteinExistence type="predicted"/>
<keyword evidence="1" id="KW-1133">Transmembrane helix</keyword>
<keyword evidence="1" id="KW-0812">Transmembrane</keyword>
<dbReference type="EMBL" id="CAMPGE010019507">
    <property type="protein sequence ID" value="CAI2377836.1"/>
    <property type="molecule type" value="Genomic_DNA"/>
</dbReference>
<protein>
    <submittedName>
        <fullName evidence="2">Uncharacterized protein</fullName>
    </submittedName>
</protein>
<sequence length="222" mass="25363">MIGILVAIVEMVISLYQNIHIVGFFEGSMLFVLSCYFLLEAIRQKDTFRSNKDKKLLSLGIFVCILFASISAIFIAIKILNYLRYPNVDMILWKEAARNSSYEINSSAIEFQELSGDMISLDSIDHLLNVTLDCLAPDIQSKVEKFTRIKTPSEEFPVAEYIIFHMSRASILMGIVTDTEVLIRLSPFNDFFILCQERITRREISGSEFCLKPIADCVLDNY</sequence>
<keyword evidence="3" id="KW-1185">Reference proteome</keyword>
<feature type="transmembrane region" description="Helical" evidence="1">
    <location>
        <begin position="59"/>
        <end position="80"/>
    </location>
</feature>
<gene>
    <name evidence="2" type="ORF">ECRASSUSDP1_LOCUS19226</name>
</gene>
<dbReference type="AlphaFoldDB" id="A0AAD1XSC3"/>
<evidence type="ECO:0000256" key="1">
    <source>
        <dbReference type="SAM" id="Phobius"/>
    </source>
</evidence>